<feature type="transmembrane region" description="Helical" evidence="1">
    <location>
        <begin position="72"/>
        <end position="105"/>
    </location>
</feature>
<keyword evidence="3" id="KW-1185">Reference proteome</keyword>
<dbReference type="RefSeq" id="WP_190407942.1">
    <property type="nucleotide sequence ID" value="NZ_JACJRF010000025.1"/>
</dbReference>
<proteinExistence type="predicted"/>
<feature type="transmembrane region" description="Helical" evidence="1">
    <location>
        <begin position="117"/>
        <end position="141"/>
    </location>
</feature>
<evidence type="ECO:0000313" key="3">
    <source>
        <dbReference type="Proteomes" id="UP000607281"/>
    </source>
</evidence>
<keyword evidence="1" id="KW-0812">Transmembrane</keyword>
<evidence type="ECO:0008006" key="4">
    <source>
        <dbReference type="Google" id="ProtNLM"/>
    </source>
</evidence>
<keyword evidence="1" id="KW-1133">Transmembrane helix</keyword>
<sequence>MSIVNRLPWLALVLLLLSYSSLGWMLSDIQAPWFAWIILVLTIFLLVGSITAPYSKIANYSNVLLASSLRSFLVAVTGAFLFFLMIAWFRVFLDTLLIISAALLTRIDFQSTGFTEWQAFIVTFIVSIIGVLLGAFINMLLTQKLIL</sequence>
<gene>
    <name evidence="2" type="ORF">H6G18_15330</name>
</gene>
<keyword evidence="1" id="KW-0472">Membrane</keyword>
<reference evidence="2 3" key="1">
    <citation type="journal article" date="2020" name="ISME J.">
        <title>Comparative genomics reveals insights into cyanobacterial evolution and habitat adaptation.</title>
        <authorList>
            <person name="Chen M.Y."/>
            <person name="Teng W.K."/>
            <person name="Zhao L."/>
            <person name="Hu C.X."/>
            <person name="Zhou Y.K."/>
            <person name="Han B.P."/>
            <person name="Song L.R."/>
            <person name="Shu W.S."/>
        </authorList>
    </citation>
    <scope>NUCLEOTIDE SEQUENCE [LARGE SCALE GENOMIC DNA]</scope>
    <source>
        <strain evidence="2 3">FACHB-260</strain>
    </source>
</reference>
<comment type="caution">
    <text evidence="2">The sequence shown here is derived from an EMBL/GenBank/DDBJ whole genome shotgun (WGS) entry which is preliminary data.</text>
</comment>
<evidence type="ECO:0000256" key="1">
    <source>
        <dbReference type="SAM" id="Phobius"/>
    </source>
</evidence>
<evidence type="ECO:0000313" key="2">
    <source>
        <dbReference type="EMBL" id="MBD2345509.1"/>
    </source>
</evidence>
<organism evidence="2 3">
    <name type="scientific">Anabaena subtropica FACHB-260</name>
    <dbReference type="NCBI Taxonomy" id="2692884"/>
    <lineage>
        <taxon>Bacteria</taxon>
        <taxon>Bacillati</taxon>
        <taxon>Cyanobacteriota</taxon>
        <taxon>Cyanophyceae</taxon>
        <taxon>Nostocales</taxon>
        <taxon>Nostocaceae</taxon>
        <taxon>Anabaena</taxon>
    </lineage>
</organism>
<dbReference type="Proteomes" id="UP000607281">
    <property type="component" value="Unassembled WGS sequence"/>
</dbReference>
<dbReference type="EMBL" id="JACJRF010000025">
    <property type="protein sequence ID" value="MBD2345509.1"/>
    <property type="molecule type" value="Genomic_DNA"/>
</dbReference>
<accession>A0ABR8CT10</accession>
<name>A0ABR8CT10_9NOST</name>
<feature type="transmembrane region" description="Helical" evidence="1">
    <location>
        <begin position="33"/>
        <end position="52"/>
    </location>
</feature>
<protein>
    <recommendedName>
        <fullName evidence="4">SxtJ</fullName>
    </recommendedName>
</protein>